<keyword evidence="7" id="KW-1185">Reference proteome</keyword>
<dbReference type="EMBL" id="CP002209">
    <property type="protein sequence ID" value="ADN75416.1"/>
    <property type="molecule type" value="Genomic_DNA"/>
</dbReference>
<evidence type="ECO:0000313" key="6">
    <source>
        <dbReference type="EMBL" id="ADN75416.1"/>
    </source>
</evidence>
<evidence type="ECO:0000256" key="2">
    <source>
        <dbReference type="ARBA" id="ARBA00023015"/>
    </source>
</evidence>
<dbReference type="STRING" id="550540.Fbal_1207"/>
<dbReference type="HOGENOM" id="CLU_039613_16_2_6"/>
<dbReference type="PROSITE" id="PS50931">
    <property type="entry name" value="HTH_LYSR"/>
    <property type="match status" value="1"/>
</dbReference>
<dbReference type="SUPFAM" id="SSF53850">
    <property type="entry name" value="Periplasmic binding protein-like II"/>
    <property type="match status" value="1"/>
</dbReference>
<dbReference type="InterPro" id="IPR000847">
    <property type="entry name" value="LysR_HTH_N"/>
</dbReference>
<proteinExistence type="inferred from homology"/>
<dbReference type="InterPro" id="IPR036390">
    <property type="entry name" value="WH_DNA-bd_sf"/>
</dbReference>
<dbReference type="GeneID" id="67181440"/>
<name>E1SWC7_FERBD</name>
<dbReference type="Pfam" id="PF00126">
    <property type="entry name" value="HTH_1"/>
    <property type="match status" value="1"/>
</dbReference>
<dbReference type="InterPro" id="IPR036388">
    <property type="entry name" value="WH-like_DNA-bd_sf"/>
</dbReference>
<dbReference type="PANTHER" id="PTHR30537">
    <property type="entry name" value="HTH-TYPE TRANSCRIPTIONAL REGULATOR"/>
    <property type="match status" value="1"/>
</dbReference>
<dbReference type="AlphaFoldDB" id="E1SWC7"/>
<evidence type="ECO:0000256" key="4">
    <source>
        <dbReference type="ARBA" id="ARBA00023163"/>
    </source>
</evidence>
<dbReference type="CDD" id="cd08422">
    <property type="entry name" value="PBP2_CrgA_like"/>
    <property type="match status" value="1"/>
</dbReference>
<feature type="domain" description="HTH lysR-type" evidence="5">
    <location>
        <begin position="1"/>
        <end position="59"/>
    </location>
</feature>
<protein>
    <submittedName>
        <fullName evidence="6">Transcriptional regulator, LysR family</fullName>
    </submittedName>
</protein>
<dbReference type="Pfam" id="PF03466">
    <property type="entry name" value="LysR_substrate"/>
    <property type="match status" value="1"/>
</dbReference>
<dbReference type="Proteomes" id="UP000006683">
    <property type="component" value="Chromosome"/>
</dbReference>
<evidence type="ECO:0000313" key="7">
    <source>
        <dbReference type="Proteomes" id="UP000006683"/>
    </source>
</evidence>
<dbReference type="eggNOG" id="COG0583">
    <property type="taxonomic scope" value="Bacteria"/>
</dbReference>
<dbReference type="OrthoDB" id="9786526at2"/>
<evidence type="ECO:0000256" key="1">
    <source>
        <dbReference type="ARBA" id="ARBA00009437"/>
    </source>
</evidence>
<dbReference type="RefSeq" id="WP_013344722.1">
    <property type="nucleotide sequence ID" value="NC_014541.1"/>
</dbReference>
<keyword evidence="3" id="KW-0238">DNA-binding</keyword>
<dbReference type="FunFam" id="1.10.10.10:FF:000001">
    <property type="entry name" value="LysR family transcriptional regulator"/>
    <property type="match status" value="1"/>
</dbReference>
<dbReference type="Gene3D" id="1.10.10.10">
    <property type="entry name" value="Winged helix-like DNA-binding domain superfamily/Winged helix DNA-binding domain"/>
    <property type="match status" value="1"/>
</dbReference>
<dbReference type="Gene3D" id="3.40.190.290">
    <property type="match status" value="1"/>
</dbReference>
<dbReference type="PANTHER" id="PTHR30537:SF35">
    <property type="entry name" value="TRANSCRIPTIONAL REGULATORY PROTEIN"/>
    <property type="match status" value="1"/>
</dbReference>
<dbReference type="KEGG" id="fbl:Fbal_1207"/>
<dbReference type="GO" id="GO:0006351">
    <property type="term" value="P:DNA-templated transcription"/>
    <property type="evidence" value="ECO:0007669"/>
    <property type="project" value="TreeGrafter"/>
</dbReference>
<dbReference type="InterPro" id="IPR058163">
    <property type="entry name" value="LysR-type_TF_proteobact-type"/>
</dbReference>
<keyword evidence="4" id="KW-0804">Transcription</keyword>
<sequence>MSLTHQLQLFHDVVQQGSFTKAAALHQMDNSALSKQIKKLEASLGVQLLNRSTRSFSLTSAGEEILAQTSVLMETLDQIQSIADAYQSEPKGILKITAPVFFGQVYLQPVVARFMQRYPAVQINLTLDDRRAHLIADRYDLAFRVGKLVDSNLIARKLANTNFALLASRDFIERHGLPHTPEALLALPAVIYSNGDLTLDQLVMSEQPHSEVMKRHRMRGNLKVSDIRTMMDAVEAGLGYGLVDLFHLERPISDTGLVPLLTDYRLSTLDTGIYALYPHRKQTPLVTEFIRHVAQYLGNPPFWEQHIPGYNDI</sequence>
<keyword evidence="2" id="KW-0805">Transcription regulation</keyword>
<organism evidence="6 7">
    <name type="scientific">Ferrimonas balearica (strain DSM 9799 / CCM 4581 / KCTC 23876 / PAT)</name>
    <dbReference type="NCBI Taxonomy" id="550540"/>
    <lineage>
        <taxon>Bacteria</taxon>
        <taxon>Pseudomonadati</taxon>
        <taxon>Pseudomonadota</taxon>
        <taxon>Gammaproteobacteria</taxon>
        <taxon>Alteromonadales</taxon>
        <taxon>Ferrimonadaceae</taxon>
        <taxon>Ferrimonas</taxon>
    </lineage>
</organism>
<dbReference type="SUPFAM" id="SSF46785">
    <property type="entry name" value="Winged helix' DNA-binding domain"/>
    <property type="match status" value="1"/>
</dbReference>
<dbReference type="GO" id="GO:0043565">
    <property type="term" value="F:sequence-specific DNA binding"/>
    <property type="evidence" value="ECO:0007669"/>
    <property type="project" value="TreeGrafter"/>
</dbReference>
<evidence type="ECO:0000259" key="5">
    <source>
        <dbReference type="PROSITE" id="PS50931"/>
    </source>
</evidence>
<accession>E1SWC7</accession>
<dbReference type="InterPro" id="IPR005119">
    <property type="entry name" value="LysR_subst-bd"/>
</dbReference>
<gene>
    <name evidence="6" type="ordered locus">Fbal_1207</name>
</gene>
<evidence type="ECO:0000256" key="3">
    <source>
        <dbReference type="ARBA" id="ARBA00023125"/>
    </source>
</evidence>
<comment type="similarity">
    <text evidence="1">Belongs to the LysR transcriptional regulatory family.</text>
</comment>
<reference evidence="6 7" key="1">
    <citation type="journal article" date="2010" name="Stand. Genomic Sci.">
        <title>Complete genome sequence of Ferrimonas balearica type strain (PAT).</title>
        <authorList>
            <person name="Nolan M."/>
            <person name="Sikorski J."/>
            <person name="Davenport K."/>
            <person name="Lucas S."/>
            <person name="Glavina Del Rio T."/>
            <person name="Tice H."/>
            <person name="Cheng J."/>
            <person name="Goodwin L."/>
            <person name="Pitluck S."/>
            <person name="Liolios K."/>
            <person name="Ivanova N."/>
            <person name="Mavromatis K."/>
            <person name="Ovchinnikova G."/>
            <person name="Pati A."/>
            <person name="Chen A."/>
            <person name="Palaniappan K."/>
            <person name="Land M."/>
            <person name="Hauser L."/>
            <person name="Chang Y."/>
            <person name="Jeffries C."/>
            <person name="Tapia R."/>
            <person name="Brettin T."/>
            <person name="Detter J."/>
            <person name="Han C."/>
            <person name="Yasawong M."/>
            <person name="Rohde M."/>
            <person name="Tindall B."/>
            <person name="Goker M."/>
            <person name="Woyke T."/>
            <person name="Bristow J."/>
            <person name="Eisen J."/>
            <person name="Markowitz V."/>
            <person name="Hugenholtz P."/>
            <person name="Kyrpides N."/>
            <person name="Klenk H."/>
            <person name="Lapidus A."/>
        </authorList>
    </citation>
    <scope>NUCLEOTIDE SEQUENCE [LARGE SCALE GENOMIC DNA]</scope>
    <source>
        <strain evidence="7">DSM 9799 / CCM 4581 / KCTC 23876 / PAT</strain>
    </source>
</reference>
<dbReference type="GO" id="GO:0003700">
    <property type="term" value="F:DNA-binding transcription factor activity"/>
    <property type="evidence" value="ECO:0007669"/>
    <property type="project" value="InterPro"/>
</dbReference>